<organism evidence="1 2">
    <name type="scientific">candidate division CSSED10-310 bacterium</name>
    <dbReference type="NCBI Taxonomy" id="2855610"/>
    <lineage>
        <taxon>Bacteria</taxon>
        <taxon>Bacteria division CSSED10-310</taxon>
    </lineage>
</organism>
<accession>A0ABV6YS41</accession>
<keyword evidence="2" id="KW-1185">Reference proteome</keyword>
<comment type="caution">
    <text evidence="1">The sequence shown here is derived from an EMBL/GenBank/DDBJ whole genome shotgun (WGS) entry which is preliminary data.</text>
</comment>
<evidence type="ECO:0000313" key="2">
    <source>
        <dbReference type="Proteomes" id="UP001594351"/>
    </source>
</evidence>
<sequence length="46" mass="5136">MFPQKIILFMAGTDPEALVIDNAVKLTIYDKINGKKAIRKGPFSLE</sequence>
<dbReference type="EMBL" id="JBHPBY010000017">
    <property type="protein sequence ID" value="MFC1849023.1"/>
    <property type="molecule type" value="Genomic_DNA"/>
</dbReference>
<evidence type="ECO:0000313" key="1">
    <source>
        <dbReference type="EMBL" id="MFC1849023.1"/>
    </source>
</evidence>
<name>A0ABV6YS41_UNCC1</name>
<dbReference type="Proteomes" id="UP001594351">
    <property type="component" value="Unassembled WGS sequence"/>
</dbReference>
<gene>
    <name evidence="1" type="ORF">ACFL27_02330</name>
</gene>
<protein>
    <submittedName>
        <fullName evidence="1">Uncharacterized protein</fullName>
    </submittedName>
</protein>
<proteinExistence type="predicted"/>
<reference evidence="1 2" key="1">
    <citation type="submission" date="2024-09" db="EMBL/GenBank/DDBJ databases">
        <title>Laminarin stimulates single cell rates of sulfate reduction while oxygen inhibits transcriptomic activity in coastal marine sediment.</title>
        <authorList>
            <person name="Lindsay M."/>
            <person name="Orcutt B."/>
            <person name="Emerson D."/>
            <person name="Stepanauskas R."/>
            <person name="D'Angelo T."/>
        </authorList>
    </citation>
    <scope>NUCLEOTIDE SEQUENCE [LARGE SCALE GENOMIC DNA]</scope>
    <source>
        <strain evidence="1">SAG AM-311-K15</strain>
    </source>
</reference>